<evidence type="ECO:0000313" key="5">
    <source>
        <dbReference type="Proteomes" id="UP000219465"/>
    </source>
</evidence>
<dbReference type="GO" id="GO:0051213">
    <property type="term" value="F:dioxygenase activity"/>
    <property type="evidence" value="ECO:0007669"/>
    <property type="project" value="UniProtKB-KW"/>
</dbReference>
<dbReference type="InterPro" id="IPR002938">
    <property type="entry name" value="FAD-bd"/>
</dbReference>
<keyword evidence="4" id="KW-0223">Dioxygenase</keyword>
<dbReference type="OrthoDB" id="4230779at2"/>
<dbReference type="PANTHER" id="PTHR13789">
    <property type="entry name" value="MONOOXYGENASE"/>
    <property type="match status" value="1"/>
</dbReference>
<dbReference type="PRINTS" id="PR00420">
    <property type="entry name" value="RNGMNOXGNASE"/>
</dbReference>
<sequence length="382" mass="42247">MANINKTSGKALRAQVAGAGFAGLTAAIALRQNGWDVTLHEKDSELRAFGAGIYLWHNGLRVLEGIDALNDVLHGTHTPPAYETWMHNQSVSKETFNGLPWRIMTRAHLHDALVKRAREVGVNVRTNSEAVSAEADGRLTLQSGEVLEADLIVGADGVGSKVRDSLGFEQDRWVSTDGIIRLIVPRLKDKLGDEANWDNTIDMWNFKPRVQRILYSPCNKDELYLGLMAPAADPRGSKVPLDLEVWVEMFPFLEPCLVEAAKLQQARYDKYATTKLDTWVKGKVALVGDSAHAMCPALAQGAGCAMVNAFSLAQDLAEQSSVEDALVSWEKRIRPITDHTQYLSGEYAANRSLSKGNMFTNEALEAARYDPIKRVYSWPQNQ</sequence>
<keyword evidence="1" id="KW-0560">Oxidoreductase</keyword>
<dbReference type="GO" id="GO:0004497">
    <property type="term" value="F:monooxygenase activity"/>
    <property type="evidence" value="ECO:0007669"/>
    <property type="project" value="UniProtKB-KW"/>
</dbReference>
<protein>
    <submittedName>
        <fullName evidence="4">2-methyl-3-hydroxypyridine 5-carboxylic acid dioxygenase</fullName>
    </submittedName>
</protein>
<gene>
    <name evidence="4" type="ORF">SAMN05877838_3968</name>
</gene>
<evidence type="ECO:0000313" key="4">
    <source>
        <dbReference type="EMBL" id="SOE19018.1"/>
    </source>
</evidence>
<dbReference type="Proteomes" id="UP000219465">
    <property type="component" value="Unassembled WGS sequence"/>
</dbReference>
<name>A0A286IFW0_9HYPH</name>
<dbReference type="PANTHER" id="PTHR13789:SF309">
    <property type="entry name" value="PUTATIVE (AFU_ORTHOLOGUE AFUA_6G14510)-RELATED"/>
    <property type="match status" value="1"/>
</dbReference>
<dbReference type="Gene3D" id="3.50.50.60">
    <property type="entry name" value="FAD/NAD(P)-binding domain"/>
    <property type="match status" value="1"/>
</dbReference>
<dbReference type="Gene3D" id="3.30.9.10">
    <property type="entry name" value="D-Amino Acid Oxidase, subunit A, domain 2"/>
    <property type="match status" value="1"/>
</dbReference>
<dbReference type="AlphaFoldDB" id="A0A286IFW0"/>
<dbReference type="InterPro" id="IPR036188">
    <property type="entry name" value="FAD/NAD-bd_sf"/>
</dbReference>
<keyword evidence="5" id="KW-1185">Reference proteome</keyword>
<feature type="domain" description="FAD-binding" evidence="3">
    <location>
        <begin position="16"/>
        <end position="320"/>
    </location>
</feature>
<accession>A0A286IFW0</accession>
<proteinExistence type="predicted"/>
<evidence type="ECO:0000256" key="2">
    <source>
        <dbReference type="ARBA" id="ARBA00023033"/>
    </source>
</evidence>
<dbReference type="InterPro" id="IPR050493">
    <property type="entry name" value="FAD-dep_Monooxygenase_BioMet"/>
</dbReference>
<dbReference type="GO" id="GO:0071949">
    <property type="term" value="F:FAD binding"/>
    <property type="evidence" value="ECO:0007669"/>
    <property type="project" value="InterPro"/>
</dbReference>
<dbReference type="EMBL" id="OCPC01000007">
    <property type="protein sequence ID" value="SOE19018.1"/>
    <property type="molecule type" value="Genomic_DNA"/>
</dbReference>
<organism evidence="4 5">
    <name type="scientific">Hoeflea halophila</name>
    <dbReference type="NCBI Taxonomy" id="714899"/>
    <lineage>
        <taxon>Bacteria</taxon>
        <taxon>Pseudomonadati</taxon>
        <taxon>Pseudomonadota</taxon>
        <taxon>Alphaproteobacteria</taxon>
        <taxon>Hyphomicrobiales</taxon>
        <taxon>Rhizobiaceae</taxon>
        <taxon>Hoeflea</taxon>
    </lineage>
</organism>
<dbReference type="SUPFAM" id="SSF51905">
    <property type="entry name" value="FAD/NAD(P)-binding domain"/>
    <property type="match status" value="1"/>
</dbReference>
<reference evidence="5" key="1">
    <citation type="submission" date="2017-08" db="EMBL/GenBank/DDBJ databases">
        <authorList>
            <person name="Varghese N."/>
            <person name="Submissions S."/>
        </authorList>
    </citation>
    <scope>NUCLEOTIDE SEQUENCE [LARGE SCALE GENOMIC DNA]</scope>
    <source>
        <strain evidence="5">KCTC 23107</strain>
    </source>
</reference>
<evidence type="ECO:0000259" key="3">
    <source>
        <dbReference type="Pfam" id="PF01494"/>
    </source>
</evidence>
<keyword evidence="2" id="KW-0503">Monooxygenase</keyword>
<dbReference type="RefSeq" id="WP_097109484.1">
    <property type="nucleotide sequence ID" value="NZ_OCPC01000007.1"/>
</dbReference>
<dbReference type="Pfam" id="PF01494">
    <property type="entry name" value="FAD_binding_3"/>
    <property type="match status" value="1"/>
</dbReference>
<evidence type="ECO:0000256" key="1">
    <source>
        <dbReference type="ARBA" id="ARBA00023002"/>
    </source>
</evidence>